<gene>
    <name evidence="1" type="ORF">N868_08155</name>
</gene>
<evidence type="ECO:0000313" key="2">
    <source>
        <dbReference type="Proteomes" id="UP000029839"/>
    </source>
</evidence>
<accession>A0A0A0BVC9</accession>
<keyword evidence="2" id="KW-1185">Reference proteome</keyword>
<name>A0A0A0BVC9_9CELL</name>
<dbReference type="AlphaFoldDB" id="A0A0A0BVC9"/>
<reference evidence="1 2" key="1">
    <citation type="submission" date="2013-08" db="EMBL/GenBank/DDBJ databases">
        <title>Genome sequencing of Cellulomonas carbonis T26.</title>
        <authorList>
            <person name="Chen F."/>
            <person name="Li Y."/>
            <person name="Wang G."/>
        </authorList>
    </citation>
    <scope>NUCLEOTIDE SEQUENCE [LARGE SCALE GENOMIC DNA]</scope>
    <source>
        <strain evidence="1 2">T26</strain>
    </source>
</reference>
<sequence length="62" mass="6687">MMAGRDEVEQALLDSIQELARDAATAMNRGSEVPKHSAEAALALAQTWEIVRVRKPGRAAVV</sequence>
<dbReference type="EMBL" id="AXCY01000017">
    <property type="protein sequence ID" value="KGM11637.1"/>
    <property type="molecule type" value="Genomic_DNA"/>
</dbReference>
<dbReference type="Proteomes" id="UP000029839">
    <property type="component" value="Unassembled WGS sequence"/>
</dbReference>
<proteinExistence type="predicted"/>
<evidence type="ECO:0000313" key="1">
    <source>
        <dbReference type="EMBL" id="KGM11637.1"/>
    </source>
</evidence>
<organism evidence="1 2">
    <name type="scientific">Cellulomonas carbonis T26</name>
    <dbReference type="NCBI Taxonomy" id="947969"/>
    <lineage>
        <taxon>Bacteria</taxon>
        <taxon>Bacillati</taxon>
        <taxon>Actinomycetota</taxon>
        <taxon>Actinomycetes</taxon>
        <taxon>Micrococcales</taxon>
        <taxon>Cellulomonadaceae</taxon>
        <taxon>Cellulomonas</taxon>
    </lineage>
</organism>
<comment type="caution">
    <text evidence="1">The sequence shown here is derived from an EMBL/GenBank/DDBJ whole genome shotgun (WGS) entry which is preliminary data.</text>
</comment>
<reference evidence="1 2" key="2">
    <citation type="journal article" date="2015" name="Stand. Genomic Sci.">
        <title>Draft genome sequence of Cellulomonas carbonis T26(T) and comparative analysis of six Cellulomonas genomes.</title>
        <authorList>
            <person name="Zhuang W."/>
            <person name="Zhang S."/>
            <person name="Xia X."/>
            <person name="Wang G."/>
        </authorList>
    </citation>
    <scope>NUCLEOTIDE SEQUENCE [LARGE SCALE GENOMIC DNA]</scope>
    <source>
        <strain evidence="1 2">T26</strain>
    </source>
</reference>
<protein>
    <submittedName>
        <fullName evidence="1">Uncharacterized protein</fullName>
    </submittedName>
</protein>